<sequence>MDGSFIVDDLLIVLRQLYLSENDIEIKNVWLHYGMKLKKNIEAGKIFPLDEVDDKFMSEFFNT</sequence>
<accession>A0A395GB81</accession>
<protein>
    <submittedName>
        <fullName evidence="1">Uncharacterized protein</fullName>
    </submittedName>
</protein>
<reference evidence="1 2" key="1">
    <citation type="journal article" date="2018" name="Front. Microbiol.">
        <title>Description and Comparative Genomics of Macrococcus caseolyticus subsp. hominis subsp. nov., Macrococcus goetzii sp. nov., Macrococcus epidermidis sp. nov., and Macrococcus bohemicus sp. nov., Novel Macrococci From Human Clinical Material With Virulence Potential and Suspected Uptake of Foreign DNA by Natural Transformation.</title>
        <authorList>
            <person name="Maslanova I."/>
            <person name="Wertheimer Z."/>
            <person name="Sedlacek I."/>
            <person name="Svec P."/>
            <person name="Indrakova A."/>
            <person name="Kovarovic V."/>
            <person name="Schumann P."/>
            <person name="Sproer C."/>
            <person name="Kralova S."/>
            <person name="Sedo O."/>
            <person name="Kristofova L."/>
            <person name="Vrbovska V."/>
            <person name="Fuzik T."/>
            <person name="Petras P."/>
            <person name="Zdrahal Z."/>
            <person name="Ruzickova V."/>
            <person name="Doskar J."/>
            <person name="Pantucek R."/>
        </authorList>
    </citation>
    <scope>NUCLEOTIDE SEQUENCE [LARGE SCALE GENOMIC DNA]</scope>
    <source>
        <strain evidence="1 2">CCM 4927</strain>
    </source>
</reference>
<dbReference type="AlphaFoldDB" id="A0A395GB81"/>
<dbReference type="RefSeq" id="WP_099579060.1">
    <property type="nucleotide sequence ID" value="NZ_MJBI02000002.1"/>
</dbReference>
<keyword evidence="2" id="KW-1185">Reference proteome</keyword>
<dbReference type="EMBL" id="MJBI02000002">
    <property type="protein sequence ID" value="RAI81276.1"/>
    <property type="molecule type" value="Genomic_DNA"/>
</dbReference>
<comment type="caution">
    <text evidence="1">The sequence shown here is derived from an EMBL/GenBank/DDBJ whole genome shotgun (WGS) entry which is preliminary data.</text>
</comment>
<proteinExistence type="predicted"/>
<evidence type="ECO:0000313" key="2">
    <source>
        <dbReference type="Proteomes" id="UP000229523"/>
    </source>
</evidence>
<evidence type="ECO:0000313" key="1">
    <source>
        <dbReference type="EMBL" id="RAI81276.1"/>
    </source>
</evidence>
<dbReference type="Proteomes" id="UP000229523">
    <property type="component" value="Unassembled WGS sequence"/>
</dbReference>
<gene>
    <name evidence="1" type="ORF">BFS35_006830</name>
</gene>
<organism evidence="1 2">
    <name type="scientific">Macrococcoides goetzii</name>
    <dbReference type="NCBI Taxonomy" id="1891097"/>
    <lineage>
        <taxon>Bacteria</taxon>
        <taxon>Bacillati</taxon>
        <taxon>Bacillota</taxon>
        <taxon>Bacilli</taxon>
        <taxon>Bacillales</taxon>
        <taxon>Staphylococcaceae</taxon>
        <taxon>Macrococcoides</taxon>
    </lineage>
</organism>
<name>A0A395GB81_9STAP</name>